<protein>
    <submittedName>
        <fullName evidence="2">Uncharacterized protein</fullName>
    </submittedName>
</protein>
<proteinExistence type="predicted"/>
<comment type="caution">
    <text evidence="2">The sequence shown here is derived from an EMBL/GenBank/DDBJ whole genome shotgun (WGS) entry which is preliminary data.</text>
</comment>
<evidence type="ECO:0000313" key="3">
    <source>
        <dbReference type="Proteomes" id="UP001331761"/>
    </source>
</evidence>
<sequence length="94" mass="9681">MLTTRSLSSSASTGSPSGSASPPSLSLGTVAPLHESETVESPDVGAVVSRPALDDTAVLHAKDAKALQDATSAALAQVWRDERQDPNYCFGPKD</sequence>
<name>A0AAN8ISJ3_TRICO</name>
<feature type="region of interest" description="Disordered" evidence="1">
    <location>
        <begin position="1"/>
        <end position="42"/>
    </location>
</feature>
<keyword evidence="3" id="KW-1185">Reference proteome</keyword>
<dbReference type="EMBL" id="WIXE01007861">
    <property type="protein sequence ID" value="KAK5979997.1"/>
    <property type="molecule type" value="Genomic_DNA"/>
</dbReference>
<accession>A0AAN8ISJ3</accession>
<feature type="compositionally biased region" description="Low complexity" evidence="1">
    <location>
        <begin position="1"/>
        <end position="29"/>
    </location>
</feature>
<gene>
    <name evidence="2" type="ORF">GCK32_000098</name>
</gene>
<dbReference type="Proteomes" id="UP001331761">
    <property type="component" value="Unassembled WGS sequence"/>
</dbReference>
<evidence type="ECO:0000313" key="2">
    <source>
        <dbReference type="EMBL" id="KAK5979997.1"/>
    </source>
</evidence>
<organism evidence="2 3">
    <name type="scientific">Trichostrongylus colubriformis</name>
    <name type="common">Black scour worm</name>
    <dbReference type="NCBI Taxonomy" id="6319"/>
    <lineage>
        <taxon>Eukaryota</taxon>
        <taxon>Metazoa</taxon>
        <taxon>Ecdysozoa</taxon>
        <taxon>Nematoda</taxon>
        <taxon>Chromadorea</taxon>
        <taxon>Rhabditida</taxon>
        <taxon>Rhabditina</taxon>
        <taxon>Rhabditomorpha</taxon>
        <taxon>Strongyloidea</taxon>
        <taxon>Trichostrongylidae</taxon>
        <taxon>Trichostrongylus</taxon>
    </lineage>
</organism>
<reference evidence="2 3" key="1">
    <citation type="submission" date="2019-10" db="EMBL/GenBank/DDBJ databases">
        <title>Assembly and Annotation for the nematode Trichostrongylus colubriformis.</title>
        <authorList>
            <person name="Martin J."/>
        </authorList>
    </citation>
    <scope>NUCLEOTIDE SEQUENCE [LARGE SCALE GENOMIC DNA]</scope>
    <source>
        <strain evidence="2">G859</strain>
        <tissue evidence="2">Whole worm</tissue>
    </source>
</reference>
<dbReference type="AlphaFoldDB" id="A0AAN8ISJ3"/>
<evidence type="ECO:0000256" key="1">
    <source>
        <dbReference type="SAM" id="MobiDB-lite"/>
    </source>
</evidence>